<reference evidence="3 4" key="1">
    <citation type="journal article" date="2018" name="Sci. Adv.">
        <title>Multi-heme cytochromes provide a pathway for survival in energy-limited environments.</title>
        <authorList>
            <person name="Deng X."/>
            <person name="Dohmae N."/>
            <person name="Nealson K.H."/>
            <person name="Hashimoto K."/>
            <person name="Okamoto A."/>
        </authorList>
    </citation>
    <scope>NUCLEOTIDE SEQUENCE [LARGE SCALE GENOMIC DNA]</scope>
    <source>
        <strain evidence="3 4">IS5</strain>
    </source>
</reference>
<evidence type="ECO:0000313" key="4">
    <source>
        <dbReference type="Proteomes" id="UP000269883"/>
    </source>
</evidence>
<dbReference type="InterPro" id="IPR012349">
    <property type="entry name" value="Split_barrel_FMN-bd"/>
</dbReference>
<evidence type="ECO:0000313" key="3">
    <source>
        <dbReference type="EMBL" id="BBD09556.1"/>
    </source>
</evidence>
<dbReference type="AlphaFoldDB" id="A0A2Z6B2B7"/>
<dbReference type="InterPro" id="IPR052019">
    <property type="entry name" value="F420H2_bilvrd_red/Heme_oxyg"/>
</dbReference>
<dbReference type="GO" id="GO:0070967">
    <property type="term" value="F:coenzyme F420 binding"/>
    <property type="evidence" value="ECO:0007669"/>
    <property type="project" value="TreeGrafter"/>
</dbReference>
<dbReference type="PANTHER" id="PTHR35176:SF6">
    <property type="entry name" value="HEME OXYGENASE HI_0854-RELATED"/>
    <property type="match status" value="1"/>
</dbReference>
<dbReference type="EMBL" id="AP017378">
    <property type="protein sequence ID" value="BBD09556.1"/>
    <property type="molecule type" value="Genomic_DNA"/>
</dbReference>
<keyword evidence="4" id="KW-1185">Reference proteome</keyword>
<dbReference type="GO" id="GO:0005829">
    <property type="term" value="C:cytosol"/>
    <property type="evidence" value="ECO:0007669"/>
    <property type="project" value="TreeGrafter"/>
</dbReference>
<dbReference type="GO" id="GO:0016627">
    <property type="term" value="F:oxidoreductase activity, acting on the CH-CH group of donors"/>
    <property type="evidence" value="ECO:0007669"/>
    <property type="project" value="TreeGrafter"/>
</dbReference>
<feature type="domain" description="Pyridoxamine 5'-phosphate oxidase N-terminal" evidence="2">
    <location>
        <begin position="10"/>
        <end position="107"/>
    </location>
</feature>
<dbReference type="Gene3D" id="2.30.110.10">
    <property type="entry name" value="Electron Transport, Fmn-binding Protein, Chain A"/>
    <property type="match status" value="1"/>
</dbReference>
<dbReference type="RefSeq" id="WP_126380590.1">
    <property type="nucleotide sequence ID" value="NZ_AP017378.1"/>
</dbReference>
<dbReference type="KEGG" id="dfl:DFE_2830"/>
<evidence type="ECO:0000256" key="1">
    <source>
        <dbReference type="ARBA" id="ARBA00023002"/>
    </source>
</evidence>
<sequence>MKNDLKLSRCVQLLADNDLLVLATTGPQGPHTSLMAYAASQDGREVYLVTAEDSRKWTNIQSDPRVSLMIDDRVQKLPNDRESIHALTISGEHDPLSDGPEAERVRALLLGRHPQLELFLSRPEGRLLRIRVRSVLLLSGLADAFHHSYPS</sequence>
<keyword evidence="1" id="KW-0560">Oxidoreductase</keyword>
<protein>
    <submittedName>
        <fullName evidence="3">Pyridoxamine 5'-phosphate oxidase-related FMN-binding</fullName>
    </submittedName>
</protein>
<dbReference type="Pfam" id="PF01243">
    <property type="entry name" value="PNPOx_N"/>
    <property type="match status" value="1"/>
</dbReference>
<dbReference type="SUPFAM" id="SSF50475">
    <property type="entry name" value="FMN-binding split barrel"/>
    <property type="match status" value="1"/>
</dbReference>
<dbReference type="PANTHER" id="PTHR35176">
    <property type="entry name" value="HEME OXYGENASE HI_0854-RELATED"/>
    <property type="match status" value="1"/>
</dbReference>
<gene>
    <name evidence="3" type="ORF">DFE_2830</name>
</gene>
<proteinExistence type="predicted"/>
<dbReference type="InterPro" id="IPR011576">
    <property type="entry name" value="Pyridox_Oxase_N"/>
</dbReference>
<name>A0A2Z6B2B7_9BACT</name>
<organism evidence="3 4">
    <name type="scientific">Desulfovibrio ferrophilus</name>
    <dbReference type="NCBI Taxonomy" id="241368"/>
    <lineage>
        <taxon>Bacteria</taxon>
        <taxon>Pseudomonadati</taxon>
        <taxon>Thermodesulfobacteriota</taxon>
        <taxon>Desulfovibrionia</taxon>
        <taxon>Desulfovibrionales</taxon>
        <taxon>Desulfovibrionaceae</taxon>
        <taxon>Desulfovibrio</taxon>
    </lineage>
</organism>
<accession>A0A2Z6B2B7</accession>
<dbReference type="OrthoDB" id="7061375at2"/>
<dbReference type="Proteomes" id="UP000269883">
    <property type="component" value="Chromosome"/>
</dbReference>
<evidence type="ECO:0000259" key="2">
    <source>
        <dbReference type="Pfam" id="PF01243"/>
    </source>
</evidence>